<reference evidence="4" key="1">
    <citation type="journal article" date="2013" name="Genome Announc.">
        <title>Draft genome sequence of the grapevine dieback fungus Eutypa lata UCR-EL1.</title>
        <authorList>
            <person name="Blanco-Ulate B."/>
            <person name="Rolshausen P.E."/>
            <person name="Cantu D."/>
        </authorList>
    </citation>
    <scope>NUCLEOTIDE SEQUENCE [LARGE SCALE GENOMIC DNA]</scope>
    <source>
        <strain evidence="4">UCR-EL1</strain>
    </source>
</reference>
<dbReference type="KEGG" id="ela:UCREL1_10854"/>
<proteinExistence type="predicted"/>
<evidence type="ECO:0000313" key="3">
    <source>
        <dbReference type="EMBL" id="EMR62209.1"/>
    </source>
</evidence>
<keyword evidence="2" id="KW-0732">Signal</keyword>
<feature type="chain" id="PRO_5004084340" evidence="2">
    <location>
        <begin position="28"/>
        <end position="239"/>
    </location>
</feature>
<dbReference type="GO" id="GO:0005886">
    <property type="term" value="C:plasma membrane"/>
    <property type="evidence" value="ECO:0007669"/>
    <property type="project" value="TreeGrafter"/>
</dbReference>
<dbReference type="PANTHER" id="PTHR24269:SF16">
    <property type="entry name" value="PROTEIN SLG1"/>
    <property type="match status" value="1"/>
</dbReference>
<protein>
    <submittedName>
        <fullName evidence="3">Putative copper radical oxidase protein</fullName>
    </submittedName>
</protein>
<evidence type="ECO:0000256" key="1">
    <source>
        <dbReference type="SAM" id="MobiDB-lite"/>
    </source>
</evidence>
<evidence type="ECO:0000256" key="2">
    <source>
        <dbReference type="SAM" id="SignalP"/>
    </source>
</evidence>
<name>M7S7Y4_EUTLA</name>
<organism evidence="3 4">
    <name type="scientific">Eutypa lata (strain UCR-EL1)</name>
    <name type="common">Grapevine dieback disease fungus</name>
    <name type="synonym">Eutypa armeniacae</name>
    <dbReference type="NCBI Taxonomy" id="1287681"/>
    <lineage>
        <taxon>Eukaryota</taxon>
        <taxon>Fungi</taxon>
        <taxon>Dikarya</taxon>
        <taxon>Ascomycota</taxon>
        <taxon>Pezizomycotina</taxon>
        <taxon>Sordariomycetes</taxon>
        <taxon>Xylariomycetidae</taxon>
        <taxon>Xylariales</taxon>
        <taxon>Diatrypaceae</taxon>
        <taxon>Eutypa</taxon>
    </lineage>
</organism>
<evidence type="ECO:0000313" key="4">
    <source>
        <dbReference type="Proteomes" id="UP000012174"/>
    </source>
</evidence>
<dbReference type="AlphaFoldDB" id="M7S7Y4"/>
<dbReference type="InterPro" id="IPR051836">
    <property type="entry name" value="Kremen_rcpt"/>
</dbReference>
<dbReference type="HOGENOM" id="CLU_1161130_0_0_1"/>
<accession>M7S7Y4</accession>
<dbReference type="OrthoDB" id="5985073at2759"/>
<keyword evidence="4" id="KW-1185">Reference proteome</keyword>
<dbReference type="Proteomes" id="UP000012174">
    <property type="component" value="Unassembled WGS sequence"/>
</dbReference>
<feature type="signal peptide" evidence="2">
    <location>
        <begin position="1"/>
        <end position="27"/>
    </location>
</feature>
<gene>
    <name evidence="3" type="ORF">UCREL1_10854</name>
</gene>
<feature type="region of interest" description="Disordered" evidence="1">
    <location>
        <begin position="106"/>
        <end position="125"/>
    </location>
</feature>
<dbReference type="PANTHER" id="PTHR24269">
    <property type="entry name" value="KREMEN PROTEIN"/>
    <property type="match status" value="1"/>
</dbReference>
<sequence>MARLNKLHLVILTAGTFLSTVIKPTAARLAQNTTAIRIWDQDLFGYSYAGCFTSDTSSSSALDEGVNVTAAGRMTPPACLHACHFSDRFLEGDRQPHRVEYMKHIQENKGNDSECAKNENQDDNKDDAFVQEYRHDRKHHDHDDDKQYQYAGLTYNSDLDVSVCMCSDGLATASENVTDAKCDTPCDGNATWSCGGPDLIVLYNLTQLDEHGNPVAAAGANGVSIGALVGAFLVTLWSL</sequence>
<dbReference type="EMBL" id="KB707482">
    <property type="protein sequence ID" value="EMR62209.1"/>
    <property type="molecule type" value="Genomic_DNA"/>
</dbReference>